<dbReference type="InterPro" id="IPR052752">
    <property type="entry name" value="NACHT-WD_repeat"/>
</dbReference>
<evidence type="ECO:0000313" key="9">
    <source>
        <dbReference type="EMBL" id="CAG5115605.1"/>
    </source>
</evidence>
<dbReference type="Pfam" id="PF05729">
    <property type="entry name" value="NACHT"/>
    <property type="match status" value="1"/>
</dbReference>
<evidence type="ECO:0000256" key="4">
    <source>
        <dbReference type="SAM" id="MobiDB-lite"/>
    </source>
</evidence>
<evidence type="ECO:0008006" key="11">
    <source>
        <dbReference type="Google" id="ProtNLM"/>
    </source>
</evidence>
<dbReference type="Gene3D" id="3.40.50.300">
    <property type="entry name" value="P-loop containing nucleotide triphosphate hydrolases"/>
    <property type="match status" value="1"/>
</dbReference>
<dbReference type="Pfam" id="PF13271">
    <property type="entry name" value="DUF4062"/>
    <property type="match status" value="1"/>
</dbReference>
<protein>
    <recommendedName>
        <fullName evidence="11">NACHT and WD repeat domain-containing protein 2</fullName>
    </recommendedName>
</protein>
<proteinExistence type="predicted"/>
<name>A0A8S3YJ95_9EUPU</name>
<dbReference type="InterPro" id="IPR001680">
    <property type="entry name" value="WD40_rpt"/>
</dbReference>
<feature type="domain" description="DUF4062" evidence="6">
    <location>
        <begin position="94"/>
        <end position="181"/>
    </location>
</feature>
<evidence type="ECO:0000256" key="3">
    <source>
        <dbReference type="PROSITE-ProRule" id="PRU00221"/>
    </source>
</evidence>
<dbReference type="InterPro" id="IPR056534">
    <property type="entry name" value="Beta-prop_NWD2_C"/>
</dbReference>
<feature type="region of interest" description="Disordered" evidence="4">
    <location>
        <begin position="1"/>
        <end position="68"/>
    </location>
</feature>
<evidence type="ECO:0000256" key="2">
    <source>
        <dbReference type="ARBA" id="ARBA00022737"/>
    </source>
</evidence>
<feature type="compositionally biased region" description="Polar residues" evidence="4">
    <location>
        <begin position="34"/>
        <end position="61"/>
    </location>
</feature>
<dbReference type="InterPro" id="IPR019775">
    <property type="entry name" value="WD40_repeat_CS"/>
</dbReference>
<dbReference type="EMBL" id="CAJHNH020000137">
    <property type="protein sequence ID" value="CAG5115605.1"/>
    <property type="molecule type" value="Genomic_DNA"/>
</dbReference>
<comment type="caution">
    <text evidence="9">The sequence shown here is derived from an EMBL/GenBank/DDBJ whole genome shotgun (WGS) entry which is preliminary data.</text>
</comment>
<dbReference type="Pfam" id="PF25469">
    <property type="entry name" value="WHD_NWD1"/>
    <property type="match status" value="1"/>
</dbReference>
<evidence type="ECO:0000259" key="7">
    <source>
        <dbReference type="Pfam" id="PF23586"/>
    </source>
</evidence>
<dbReference type="Pfam" id="PF00400">
    <property type="entry name" value="WD40"/>
    <property type="match status" value="1"/>
</dbReference>
<dbReference type="InterPro" id="IPR027417">
    <property type="entry name" value="P-loop_NTPase"/>
</dbReference>
<dbReference type="PANTHER" id="PTHR19871">
    <property type="entry name" value="BETA TRANSDUCIN-RELATED PROTEIN"/>
    <property type="match status" value="1"/>
</dbReference>
<keyword evidence="2" id="KW-0677">Repeat</keyword>
<organism evidence="9 10">
    <name type="scientific">Candidula unifasciata</name>
    <dbReference type="NCBI Taxonomy" id="100452"/>
    <lineage>
        <taxon>Eukaryota</taxon>
        <taxon>Metazoa</taxon>
        <taxon>Spiralia</taxon>
        <taxon>Lophotrochozoa</taxon>
        <taxon>Mollusca</taxon>
        <taxon>Gastropoda</taxon>
        <taxon>Heterobranchia</taxon>
        <taxon>Euthyneura</taxon>
        <taxon>Panpulmonata</taxon>
        <taxon>Eupulmonata</taxon>
        <taxon>Stylommatophora</taxon>
        <taxon>Helicina</taxon>
        <taxon>Helicoidea</taxon>
        <taxon>Geomitridae</taxon>
        <taxon>Candidula</taxon>
    </lineage>
</organism>
<dbReference type="SUPFAM" id="SSF50998">
    <property type="entry name" value="Quinoprotein alcohol dehydrogenase-like"/>
    <property type="match status" value="1"/>
</dbReference>
<dbReference type="SUPFAM" id="SSF101908">
    <property type="entry name" value="Putative isomerase YbhE"/>
    <property type="match status" value="1"/>
</dbReference>
<dbReference type="Gene3D" id="2.130.10.10">
    <property type="entry name" value="YVTN repeat-like/Quinoprotein amine dehydrogenase"/>
    <property type="match status" value="3"/>
</dbReference>
<dbReference type="Proteomes" id="UP000678393">
    <property type="component" value="Unassembled WGS sequence"/>
</dbReference>
<dbReference type="PANTHER" id="PTHR19871:SF14">
    <property type="entry name" value="DUF4062 DOMAIN-CONTAINING PROTEIN"/>
    <property type="match status" value="1"/>
</dbReference>
<feature type="domain" description="NWD1/2-like winged helix-turn-helix" evidence="8">
    <location>
        <begin position="673"/>
        <end position="783"/>
    </location>
</feature>
<gene>
    <name evidence="9" type="ORF">CUNI_LOCUS1163</name>
</gene>
<dbReference type="InterPro" id="IPR007111">
    <property type="entry name" value="NACHT_NTPase"/>
</dbReference>
<evidence type="ECO:0000259" key="8">
    <source>
        <dbReference type="Pfam" id="PF25469"/>
    </source>
</evidence>
<dbReference type="SMART" id="SM00320">
    <property type="entry name" value="WD40"/>
    <property type="match status" value="6"/>
</dbReference>
<dbReference type="OrthoDB" id="2325716at2759"/>
<dbReference type="InterPro" id="IPR015943">
    <property type="entry name" value="WD40/YVTN_repeat-like_dom_sf"/>
</dbReference>
<dbReference type="PROSITE" id="PS50082">
    <property type="entry name" value="WD_REPEATS_2"/>
    <property type="match status" value="1"/>
</dbReference>
<reference evidence="9" key="1">
    <citation type="submission" date="2021-04" db="EMBL/GenBank/DDBJ databases">
        <authorList>
            <consortium name="Molecular Ecology Group"/>
        </authorList>
    </citation>
    <scope>NUCLEOTIDE SEQUENCE</scope>
</reference>
<keyword evidence="1 3" id="KW-0853">WD repeat</keyword>
<evidence type="ECO:0000259" key="5">
    <source>
        <dbReference type="Pfam" id="PF05729"/>
    </source>
</evidence>
<dbReference type="SUPFAM" id="SSF52540">
    <property type="entry name" value="P-loop containing nucleoside triphosphate hydrolases"/>
    <property type="match status" value="1"/>
</dbReference>
<evidence type="ECO:0000313" key="10">
    <source>
        <dbReference type="Proteomes" id="UP000678393"/>
    </source>
</evidence>
<evidence type="ECO:0000259" key="6">
    <source>
        <dbReference type="Pfam" id="PF13271"/>
    </source>
</evidence>
<dbReference type="InterPro" id="IPR011047">
    <property type="entry name" value="Quinoprotein_ADH-like_sf"/>
</dbReference>
<dbReference type="InterPro" id="IPR057588">
    <property type="entry name" value="NWD1/2-like_WH"/>
</dbReference>
<dbReference type="Pfam" id="PF23586">
    <property type="entry name" value="Beta-prop_NWD2_C"/>
    <property type="match status" value="1"/>
</dbReference>
<evidence type="ECO:0000256" key="1">
    <source>
        <dbReference type="ARBA" id="ARBA00022574"/>
    </source>
</evidence>
<feature type="domain" description="NWD2 C-terminal beta-propeller" evidence="7">
    <location>
        <begin position="1327"/>
        <end position="1663"/>
    </location>
</feature>
<dbReference type="InterPro" id="IPR025139">
    <property type="entry name" value="DUF4062"/>
</dbReference>
<dbReference type="PROSITE" id="PS00678">
    <property type="entry name" value="WD_REPEATS_1"/>
    <property type="match status" value="1"/>
</dbReference>
<feature type="domain" description="NACHT" evidence="5">
    <location>
        <begin position="453"/>
        <end position="623"/>
    </location>
</feature>
<keyword evidence="10" id="KW-1185">Reference proteome</keyword>
<sequence>MSANKTKAAGKPSSGSKTRPREQNSAKGHGRYNGNRSELVSETEVQTSASQWQGQPEGESNSADDKDDEVKQKLLQVLWGNLEHLPPLSSKIVRIFTSSTFTDTTLERNNLMEKVYPRLKDYCRERHGLEFQVVDMRWGVRDEATDDHMTTQLCMQEIENCQRVSMGPNFIVFLGQKYGYRPIPAEILASEFDLLRDCTKQNLEELKLLDTWYKRDDNFVPAVYVLQPISSIYSNFNNKRHQRLMGHDQAAWWDTLAKLTRIIRKAAQVLLITRRINREQMHNFFMSVTEREVERGILKASNVQEHCLAYIREINNMNTTLMRVASKFVDFAARNVDGEAQKLLRVLRDEKLPRKMPESNIARFTVEWCGREGIDEETHKDYFRTFCDHFYENVIRLVDNAMAKHEKLANDPIYLEPLQHLHSCRRYCQAFQGRDKILEKIHKYITGNNQLPLVLFGEGGCGKTSVMAKAASQVVSSWYATPVVMVLRFLGTTPGSSTIIPLLTSYCQQLSLMYEQPVEDIPNQLAPLQQRFKQLITLATKEKPLVLIFDSLDQLSGSGGAHNLTWIPVKLPPHVKVVISVIPNYYGLLELLRTMVEEEDSFVEVLPLGENLGSSIIKTWLQNSNRSVTSEQWVKVNDAVHRCSLPLFVKLTFDEICRWRSYTKPSLTTLAFTINDCIMLLLERIELQHGKTLVSHALSYITSSKSGISEPELEDLISLDDLVLNDIYQYHLPPVRRIPPLLWTRIRNDLPGYLSEREADGVSVVGWYHRQFIDAAKERYFKNLFFVKELHSNMAEYFLGTYGGGIPKPFEYSELQRQRFHLEDKKSSADRKVPPQPVEFTDSQGRVIRYNLRKLNEMPWHLVRSERYQDLYEKVLFNYEWLHAKLSSMPLQSVVADYEDLLTHAYDKDVRIIADAILLSSSILGHYPDMLGPQITGRLLPYYNQNPKIRELIQQCDTDGLRHCALVPAYHCLHTPSGPLQYSLEGHQFAPFGIGTSPGGKHLVSVSNKIIMWDLSTGEISRNISPGIEGIMQNLNISENGKFSVSYTNNNRVLICSLNTGDFKIISPKLSHTSSTVKGTSVSNTHIAVWTDKSWMLFKQDGSFVSEYTSELKMPIISVELDNDVNGIHFIIMKSEETASEMALEAHDKSIRAFEFHSAIAINKTRTVLYACIEISDNAVVCYVRQGSLWRYQKTISENADNIFSLFLSDDQNYLIGTATQSYKLYDLQTDTMQELHLPQGTRNIPTKNLLTGLMVLTKNNQFVVAAVRKNLYVWDVKQGNLVKVLDAHFGRICALISVSSDSNTVISSSMDKTIKVWNFDKILEDVHTIDRLERPIQTVSLASDSHLCASTTRNTVDIWNLDTGKLVKTFISGARSAIVSNAVITANGEYVISAESPKLLVWLVSKSTPVSETSVGDIQHIIMCENDTKAIVNTLMSIDKAQCMCVTIPGCHVEYVFEYAIKKYRQPVLTKEGFFLAVPTHDKSGDVVGVYHGRTGVRLYSLQLKYHNYTDYSHLVAMPHDSNLIAVIDGDKGNILDLRKKALVRSVPRWNGQVMQDGKIGMYAPATGGLELINLRNGKTTKTLIPKVAEGVFQVTTFFTQSNKHVIYYHSRHQTIRVFRVSDGKMIANYKASAEVKSIVGNEQGTCIVIGCLDGTLTMLAIADPEDEFHQNLLWSLPSRNLTTSHDLTTFADILNAKNVMGTALQVVRFVAKARGMQQSSSCAIS</sequence>
<feature type="repeat" description="WD" evidence="3">
    <location>
        <begin position="1297"/>
        <end position="1321"/>
    </location>
</feature>
<accession>A0A8S3YJ95</accession>